<dbReference type="Proteomes" id="UP000006316">
    <property type="component" value="Unassembled WGS sequence"/>
</dbReference>
<dbReference type="InterPro" id="IPR002364">
    <property type="entry name" value="Quin_OxRdtase/zeta-crystal_CS"/>
</dbReference>
<feature type="domain" description="Enoyl reductase (ER)" evidence="1">
    <location>
        <begin position="15"/>
        <end position="325"/>
    </location>
</feature>
<dbReference type="InterPro" id="IPR011032">
    <property type="entry name" value="GroES-like_sf"/>
</dbReference>
<dbReference type="PANTHER" id="PTHR44013">
    <property type="entry name" value="ZINC-TYPE ALCOHOL DEHYDROGENASE-LIKE PROTEIN C16A3.02C"/>
    <property type="match status" value="1"/>
</dbReference>
<dbReference type="SUPFAM" id="SSF50129">
    <property type="entry name" value="GroES-like"/>
    <property type="match status" value="1"/>
</dbReference>
<accession>K6E0J1</accession>
<dbReference type="Gene3D" id="3.90.180.10">
    <property type="entry name" value="Medium-chain alcohol dehydrogenases, catalytic domain"/>
    <property type="match status" value="1"/>
</dbReference>
<dbReference type="Pfam" id="PF08240">
    <property type="entry name" value="ADH_N"/>
    <property type="match status" value="1"/>
</dbReference>
<sequence length="327" mass="34989">MGGEIIKAIIQKKYGLPDILELKEVEKPIPEDNQVLVKIHAASVNFGNLVLLKGEPFLARLAFGLHRPKYSIPGGDMAGRVEAIGKDVKQFQPGDEVFGDLSGCGWGSFAEYVAVPENALALKPANLSFEEAAAVPMAAVTALQALRNKGKIQSGQNVLIQGASGGVGSFAVQIAKSFGAEVTAVCSTRNVDIVQSLGADHAIDYTKEDFTKKTDQYNLILGVNGSHPITAYKRALSPDGIFVHVGGAGSQMFQAMTLGQLISMTGRKKMGSFLQRSNQMDLISMKELLEAGKVKPVIDRQYKLSDVPEALEYFAEGHAQGKVVISV</sequence>
<comment type="caution">
    <text evidence="2">The sequence shown here is derived from an EMBL/GenBank/DDBJ whole genome shotgun (WGS) entry which is preliminary data.</text>
</comment>
<dbReference type="EMBL" id="AJLS01000114">
    <property type="protein sequence ID" value="EKN66676.1"/>
    <property type="molecule type" value="Genomic_DNA"/>
</dbReference>
<dbReference type="Pfam" id="PF13602">
    <property type="entry name" value="ADH_zinc_N_2"/>
    <property type="match status" value="1"/>
</dbReference>
<dbReference type="AlphaFoldDB" id="K6E0J1"/>
<organism evidence="2 3">
    <name type="scientific">Neobacillus bataviensis LMG 21833</name>
    <dbReference type="NCBI Taxonomy" id="1117379"/>
    <lineage>
        <taxon>Bacteria</taxon>
        <taxon>Bacillati</taxon>
        <taxon>Bacillota</taxon>
        <taxon>Bacilli</taxon>
        <taxon>Bacillales</taxon>
        <taxon>Bacillaceae</taxon>
        <taxon>Neobacillus</taxon>
    </lineage>
</organism>
<dbReference type="SMART" id="SM00829">
    <property type="entry name" value="PKS_ER"/>
    <property type="match status" value="1"/>
</dbReference>
<proteinExistence type="predicted"/>
<dbReference type="PANTHER" id="PTHR44013:SF1">
    <property type="entry name" value="ZINC-TYPE ALCOHOL DEHYDROGENASE-LIKE PROTEIN C16A3.02C"/>
    <property type="match status" value="1"/>
</dbReference>
<dbReference type="Gene3D" id="3.40.50.720">
    <property type="entry name" value="NAD(P)-binding Rossmann-like Domain"/>
    <property type="match status" value="1"/>
</dbReference>
<protein>
    <submittedName>
        <fullName evidence="2">Zinc-binding oxidoreductase</fullName>
    </submittedName>
</protein>
<dbReference type="PROSITE" id="PS01162">
    <property type="entry name" value="QOR_ZETA_CRYSTAL"/>
    <property type="match status" value="1"/>
</dbReference>
<dbReference type="PATRIC" id="fig|1117379.3.peg.2993"/>
<dbReference type="InterPro" id="IPR052733">
    <property type="entry name" value="Chloroplast_QOR"/>
</dbReference>
<evidence type="ECO:0000313" key="2">
    <source>
        <dbReference type="EMBL" id="EKN66676.1"/>
    </source>
</evidence>
<dbReference type="GO" id="GO:0008270">
    <property type="term" value="F:zinc ion binding"/>
    <property type="evidence" value="ECO:0007669"/>
    <property type="project" value="InterPro"/>
</dbReference>
<keyword evidence="3" id="KW-1185">Reference proteome</keyword>
<reference evidence="2 3" key="1">
    <citation type="journal article" date="2012" name="Front. Microbiol.">
        <title>Redundancy and modularity in membrane-associated dissimilatory nitrate reduction in Bacillus.</title>
        <authorList>
            <person name="Heylen K."/>
            <person name="Keltjens J."/>
        </authorList>
    </citation>
    <scope>NUCLEOTIDE SEQUENCE [LARGE SCALE GENOMIC DNA]</scope>
    <source>
        <strain evidence="3">LMG 21833T</strain>
    </source>
</reference>
<name>K6E0J1_9BACI</name>
<evidence type="ECO:0000259" key="1">
    <source>
        <dbReference type="SMART" id="SM00829"/>
    </source>
</evidence>
<dbReference type="SUPFAM" id="SSF51735">
    <property type="entry name" value="NAD(P)-binding Rossmann-fold domains"/>
    <property type="match status" value="1"/>
</dbReference>
<dbReference type="InterPro" id="IPR013154">
    <property type="entry name" value="ADH-like_N"/>
</dbReference>
<dbReference type="eggNOG" id="COG0604">
    <property type="taxonomic scope" value="Bacteria"/>
</dbReference>
<dbReference type="RefSeq" id="WP_007085896.1">
    <property type="nucleotide sequence ID" value="NZ_AJLS01000114.1"/>
</dbReference>
<dbReference type="CDD" id="cd08267">
    <property type="entry name" value="MDR1"/>
    <property type="match status" value="1"/>
</dbReference>
<dbReference type="InterPro" id="IPR020843">
    <property type="entry name" value="ER"/>
</dbReference>
<dbReference type="InterPro" id="IPR036291">
    <property type="entry name" value="NAD(P)-bd_dom_sf"/>
</dbReference>
<gene>
    <name evidence="2" type="ORF">BABA_14502</name>
</gene>
<evidence type="ECO:0000313" key="3">
    <source>
        <dbReference type="Proteomes" id="UP000006316"/>
    </source>
</evidence>
<dbReference type="GO" id="GO:0016491">
    <property type="term" value="F:oxidoreductase activity"/>
    <property type="evidence" value="ECO:0007669"/>
    <property type="project" value="InterPro"/>
</dbReference>
<dbReference type="STRING" id="1117379.BABA_14502"/>